<feature type="region of interest" description="Disordered" evidence="1">
    <location>
        <begin position="530"/>
        <end position="560"/>
    </location>
</feature>
<dbReference type="Pfam" id="PF00595">
    <property type="entry name" value="PDZ"/>
    <property type="match status" value="1"/>
</dbReference>
<feature type="domain" description="PDZ" evidence="2">
    <location>
        <begin position="1307"/>
        <end position="1393"/>
    </location>
</feature>
<feature type="domain" description="Ras-associating" evidence="3">
    <location>
        <begin position="361"/>
        <end position="488"/>
    </location>
</feature>
<protein>
    <recommendedName>
        <fullName evidence="7">Ras-associating and dilute domain-containing protein</fullName>
    </recommendedName>
</protein>
<feature type="compositionally biased region" description="Basic and acidic residues" evidence="1">
    <location>
        <begin position="435"/>
        <end position="447"/>
    </location>
</feature>
<feature type="domain" description="Ras-associating" evidence="3">
    <location>
        <begin position="49"/>
        <end position="139"/>
    </location>
</feature>
<dbReference type="Gene3D" id="2.60.200.20">
    <property type="match status" value="1"/>
</dbReference>
<dbReference type="SMART" id="SM00314">
    <property type="entry name" value="RA"/>
    <property type="match status" value="2"/>
</dbReference>
<organism evidence="5 6">
    <name type="scientific">Clytia hemisphaerica</name>
    <dbReference type="NCBI Taxonomy" id="252671"/>
    <lineage>
        <taxon>Eukaryota</taxon>
        <taxon>Metazoa</taxon>
        <taxon>Cnidaria</taxon>
        <taxon>Hydrozoa</taxon>
        <taxon>Hydroidolina</taxon>
        <taxon>Leptothecata</taxon>
        <taxon>Obeliida</taxon>
        <taxon>Clytiidae</taxon>
        <taxon>Clytia</taxon>
    </lineage>
</organism>
<reference evidence="5" key="1">
    <citation type="submission" date="2021-01" db="UniProtKB">
        <authorList>
            <consortium name="EnsemblMetazoa"/>
        </authorList>
    </citation>
    <scope>IDENTIFICATION</scope>
</reference>
<dbReference type="CDD" id="cd17116">
    <property type="entry name" value="RA_Radil_like"/>
    <property type="match status" value="1"/>
</dbReference>
<dbReference type="InterPro" id="IPR052072">
    <property type="entry name" value="Vascular_dev_regulator"/>
</dbReference>
<dbReference type="PROSITE" id="PS50106">
    <property type="entry name" value="PDZ"/>
    <property type="match status" value="1"/>
</dbReference>
<feature type="compositionally biased region" description="Basic residues" evidence="1">
    <location>
        <begin position="312"/>
        <end position="329"/>
    </location>
</feature>
<proteinExistence type="predicted"/>
<dbReference type="InterPro" id="IPR036034">
    <property type="entry name" value="PDZ_sf"/>
</dbReference>
<feature type="domain" description="Dilute" evidence="4">
    <location>
        <begin position="868"/>
        <end position="1135"/>
    </location>
</feature>
<dbReference type="InterPro" id="IPR029071">
    <property type="entry name" value="Ubiquitin-like_domsf"/>
</dbReference>
<dbReference type="Pfam" id="PF00788">
    <property type="entry name" value="RA"/>
    <property type="match status" value="2"/>
</dbReference>
<dbReference type="SMART" id="SM00228">
    <property type="entry name" value="PDZ"/>
    <property type="match status" value="1"/>
</dbReference>
<dbReference type="InterPro" id="IPR001478">
    <property type="entry name" value="PDZ"/>
</dbReference>
<dbReference type="InterPro" id="IPR008984">
    <property type="entry name" value="SMAD_FHA_dom_sf"/>
</dbReference>
<dbReference type="InterPro" id="IPR002710">
    <property type="entry name" value="Dilute_dom"/>
</dbReference>
<dbReference type="GeneID" id="136797916"/>
<feature type="region of interest" description="Disordered" evidence="1">
    <location>
        <begin position="733"/>
        <end position="761"/>
    </location>
</feature>
<dbReference type="RefSeq" id="XP_066910612.1">
    <property type="nucleotide sequence ID" value="XM_067054511.1"/>
</dbReference>
<dbReference type="InterPro" id="IPR000159">
    <property type="entry name" value="RA_dom"/>
</dbReference>
<dbReference type="PROSITE" id="PS51126">
    <property type="entry name" value="DILUTE"/>
    <property type="match status" value="1"/>
</dbReference>
<evidence type="ECO:0000313" key="6">
    <source>
        <dbReference type="Proteomes" id="UP000594262"/>
    </source>
</evidence>
<dbReference type="Gene3D" id="2.30.42.10">
    <property type="match status" value="1"/>
</dbReference>
<dbReference type="SUPFAM" id="SSF49879">
    <property type="entry name" value="SMAD/FHA domain"/>
    <property type="match status" value="1"/>
</dbReference>
<dbReference type="GO" id="GO:0007165">
    <property type="term" value="P:signal transduction"/>
    <property type="evidence" value="ECO:0007669"/>
    <property type="project" value="InterPro"/>
</dbReference>
<feature type="compositionally biased region" description="Basic and acidic residues" evidence="1">
    <location>
        <begin position="548"/>
        <end position="557"/>
    </location>
</feature>
<dbReference type="CDD" id="cd06690">
    <property type="entry name" value="PDZ_Radil-like"/>
    <property type="match status" value="1"/>
</dbReference>
<evidence type="ECO:0000313" key="5">
    <source>
        <dbReference type="EnsemblMetazoa" id="CLYHEMP010899.1"/>
    </source>
</evidence>
<dbReference type="SUPFAM" id="SSF50156">
    <property type="entry name" value="PDZ domain-like"/>
    <property type="match status" value="1"/>
</dbReference>
<dbReference type="GO" id="GO:0051020">
    <property type="term" value="F:GTPase binding"/>
    <property type="evidence" value="ECO:0007669"/>
    <property type="project" value="TreeGrafter"/>
</dbReference>
<feature type="region of interest" description="Disordered" evidence="1">
    <location>
        <begin position="422"/>
        <end position="447"/>
    </location>
</feature>
<dbReference type="Gene3D" id="3.10.20.90">
    <property type="entry name" value="Phosphatidylinositol 3-kinase Catalytic Subunit, Chain A, domain 1"/>
    <property type="match status" value="2"/>
</dbReference>
<evidence type="ECO:0000259" key="4">
    <source>
        <dbReference type="PROSITE" id="PS51126"/>
    </source>
</evidence>
<dbReference type="SUPFAM" id="SSF54236">
    <property type="entry name" value="Ubiquitin-like"/>
    <property type="match status" value="2"/>
</dbReference>
<sequence length="1405" mass="158392">MEVVEDLSPVKLVRTKSWKEYDAKDEIPYILNEGYLPVKFQATESDLDYEGALRFYYDDGKSELTKAVRINNRTTAEELIPTLVEKFSLPKEEDFSLYEVHEQDDEHKHNVLLYADQCPLARAISSKKVPRFVLRHKDENSNSTDLTESPTKKEKRKKLFSFSRNSEDKSEKEKKHKLPRTKKGKLDKSAISIEISHLEESTQSDADLDSSNLVDHQKNEDLAVNESEFESKSSPVVTLDSDPEEVLANEADLPVISSETLDGDEEEVEESIAPLPSASSSSTDLKRKLSFSNSSVFFDQDNDPPVLETRKEKKNKSKTDKKKKPKTSSRSKSFSMMVRGSKKKESQDPTALTELSTYKLAPGILKVFGDHVSKGSNYKAVRASTISTSQEVVKMALERYGLEMCNPKDYVLCDVVGHFSNPDATTSNKKKNSKKERNEDAEKEKEEPKWVTEYVRAINDNEKPLVLQSLWKPTNGRSRRFELRKRIEVESSCFFINTAEGMGRRSSSQTSLFDDSEHSSIGNNEMTEKAEYAPLQMSPHTNTRKITQRKENDESDNKAPQYSPYLLLLSGTNSMKDQLVHKLEDPTVVVGSYVENEMKQCNVVLYSNDVLLPHCWLYKKVKLEENSTETNLDEINFLVFVEPANGAEITVNGCVVTSTTLLKPGHLISFGKQYLFMFKDPTQSEDGFDRMSWWDHLSNPALNHAGTVEAVPLTGDYSTYARVTKTVGVQVETIKDGEGSDEHTDDEESEDDYQENNFNHQGEGQWNLATRREVNKHTLQFVYAIKDEEELLHTIIDIADKDLGEFKLIPAYFLVMAIEHSAASFTEVQTRKLLLKICNGLQGIAWEKTKEIGKQSSVKEEDPMTLLNKVLPELKPVLFWMSNALEMLHFLQNRLSSYLLPKDQVTTSKDALLTADEELLTVLEEVIMFTFQQTVYHLTKVLYIALPSIIDTNPFLDETDDTSSGSTAEKNHHPSVANIPKIFQKILEAAKEYQVHPQIVNQLFAYLFFFSNASLFNSLMERGPGGKFYRWTKGVQMRGNLDLLESWAQSNHLKNQYEEYLAKFQCAVDLLATPKAQLLQIQWSQMRAQNQALSPAQLQQILSEYQLPGQQRPRGWFPPPEEVEPALRTSEVLESFATHPPLMLPSANFKMTLDTSPPDEHFSVYFEDVRNKFSTVIPNGKVTTSMEPLKDEPSKTTVTVKSTKVRTQSKIDMDDVTKAFEQKDASRETTTTQVGSIKSIQVQSKKTAVRITTHSTKVNGHTTSTTSTSHENEVNTLLNEAQQMVAIGDETYEIPSAFTGNSDDVFVASLTRRDGSGLGLGLIDGMFTSLNSNGIFVRTIVPNTPASEDTRLRVGDRILAVNGNTLVGAGYNEAMDVIKKAGNRLSFLIAKSDDDVMSQILATST</sequence>
<keyword evidence="6" id="KW-1185">Reference proteome</keyword>
<dbReference type="OrthoDB" id="3908708at2759"/>
<evidence type="ECO:0008006" key="7">
    <source>
        <dbReference type="Google" id="ProtNLM"/>
    </source>
</evidence>
<accession>A0A7M5VB82</accession>
<dbReference type="Pfam" id="PF01843">
    <property type="entry name" value="DIL"/>
    <property type="match status" value="1"/>
</dbReference>
<evidence type="ECO:0000259" key="2">
    <source>
        <dbReference type="PROSITE" id="PS50106"/>
    </source>
</evidence>
<dbReference type="Proteomes" id="UP000594262">
    <property type="component" value="Unplaced"/>
</dbReference>
<feature type="compositionally biased region" description="Acidic residues" evidence="1">
    <location>
        <begin position="261"/>
        <end position="270"/>
    </location>
</feature>
<feature type="region of interest" description="Disordered" evidence="1">
    <location>
        <begin position="140"/>
        <end position="186"/>
    </location>
</feature>
<name>A0A7M5VB82_9CNID</name>
<feature type="compositionally biased region" description="Basic residues" evidence="1">
    <location>
        <begin position="174"/>
        <end position="185"/>
    </location>
</feature>
<feature type="compositionally biased region" description="Low complexity" evidence="1">
    <location>
        <begin position="271"/>
        <end position="282"/>
    </location>
</feature>
<feature type="compositionally biased region" description="Acidic residues" evidence="1">
    <location>
        <begin position="743"/>
        <end position="754"/>
    </location>
</feature>
<dbReference type="SMART" id="SM01132">
    <property type="entry name" value="DIL"/>
    <property type="match status" value="1"/>
</dbReference>
<feature type="region of interest" description="Disordered" evidence="1">
    <location>
        <begin position="223"/>
        <end position="351"/>
    </location>
</feature>
<evidence type="ECO:0000259" key="3">
    <source>
        <dbReference type="PROSITE" id="PS50200"/>
    </source>
</evidence>
<evidence type="ECO:0000256" key="1">
    <source>
        <dbReference type="SAM" id="MobiDB-lite"/>
    </source>
</evidence>
<dbReference type="EnsemblMetazoa" id="CLYHEMT010899.1">
    <property type="protein sequence ID" value="CLYHEMP010899.1"/>
    <property type="gene ID" value="CLYHEMG010899"/>
</dbReference>
<dbReference type="PANTHER" id="PTHR16027:SF9">
    <property type="entry name" value="RAS-ASSOCIATING AND DILUTE DOMAIN-CONTAINING PROTEIN"/>
    <property type="match status" value="1"/>
</dbReference>
<feature type="compositionally biased region" description="Basic and acidic residues" evidence="1">
    <location>
        <begin position="733"/>
        <end position="742"/>
    </location>
</feature>
<dbReference type="PANTHER" id="PTHR16027">
    <property type="entry name" value="DILUTE DOMAIN-CONTAINING PROTEIN YPR089W"/>
    <property type="match status" value="1"/>
</dbReference>
<dbReference type="PROSITE" id="PS50200">
    <property type="entry name" value="RA"/>
    <property type="match status" value="2"/>
</dbReference>